<evidence type="ECO:0000313" key="1">
    <source>
        <dbReference type="EMBL" id="ACD59014.1"/>
    </source>
</evidence>
<evidence type="ECO:0000313" key="2">
    <source>
        <dbReference type="Proteomes" id="UP000001740"/>
    </source>
</evidence>
<protein>
    <submittedName>
        <fullName evidence="1">Uncharacterized protein</fullName>
    </submittedName>
</protein>
<organism evidence="1 2">
    <name type="scientific">Xanthomonas oryzae pv. oryzae (strain PXO99A)</name>
    <dbReference type="NCBI Taxonomy" id="360094"/>
    <lineage>
        <taxon>Bacteria</taxon>
        <taxon>Pseudomonadati</taxon>
        <taxon>Pseudomonadota</taxon>
        <taxon>Gammaproteobacteria</taxon>
        <taxon>Lysobacterales</taxon>
        <taxon>Lysobacteraceae</taxon>
        <taxon>Xanthomonas</taxon>
    </lineage>
</organism>
<proteinExistence type="predicted"/>
<dbReference type="EMBL" id="CP000967">
    <property type="protein sequence ID" value="ACD59014.1"/>
    <property type="molecule type" value="Genomic_DNA"/>
</dbReference>
<accession>A0A0K0GKL5</accession>
<sequence>MRVRSAAASAWTVIGSSDAQAKLKETSTDAAAYGAPNHGPQCW</sequence>
<name>A0A0K0GKL5_XANOP</name>
<gene>
    <name evidence="1" type="ordered locus">PXO_05620</name>
</gene>
<dbReference type="HOGENOM" id="CLU_3241505_0_0_6"/>
<reference evidence="1 2" key="1">
    <citation type="journal article" date="2008" name="BMC Genomics">
        <title>Genome sequence and rapid evolution of the rice pathogen Xanthomonas oryzae pv. oryzae PXO99A.</title>
        <authorList>
            <person name="Salzberg S.L."/>
            <person name="Sommer D.D."/>
            <person name="Schatz M.C."/>
            <person name="Phillippy A.M."/>
            <person name="Rabinowicz P.D."/>
            <person name="Tsuge S."/>
            <person name="Furutani A."/>
            <person name="Ochiai H."/>
            <person name="Delcher A.L."/>
            <person name="Kelley D."/>
            <person name="Madupu R."/>
            <person name="Puiu D."/>
            <person name="Radune D."/>
            <person name="Shumway M."/>
            <person name="Trapnell C."/>
            <person name="Aparna G."/>
            <person name="Jha G."/>
            <person name="Pandey A."/>
            <person name="Patil P.B."/>
            <person name="Ishihara H."/>
            <person name="Meyer D.F."/>
            <person name="Szurek B."/>
            <person name="Verdier V."/>
            <person name="Koebnik R."/>
            <person name="Dow J.M."/>
            <person name="Ryan R.P."/>
            <person name="Hirata H."/>
            <person name="Tsuyumu S."/>
            <person name="Won Lee S."/>
            <person name="Seo Y.S."/>
            <person name="Sriariyanum M."/>
            <person name="Ronald P.C."/>
            <person name="Sonti R.V."/>
            <person name="Van Sluys M.A."/>
            <person name="Leach J.E."/>
            <person name="White F.F."/>
            <person name="Bogdanove A.J."/>
        </authorList>
    </citation>
    <scope>NUCLEOTIDE SEQUENCE [LARGE SCALE GENOMIC DNA]</scope>
    <source>
        <strain evidence="1 2">PXO99A</strain>
    </source>
</reference>
<dbReference type="KEGG" id="xop:PXO_05620"/>
<dbReference type="AlphaFoldDB" id="A0A0K0GKL5"/>
<dbReference type="Proteomes" id="UP000001740">
    <property type="component" value="Chromosome"/>
</dbReference>